<gene>
    <name evidence="2" type="ORF">AS030_01265</name>
</gene>
<feature type="domain" description="N-acetyltransferase" evidence="1">
    <location>
        <begin position="1"/>
        <end position="118"/>
    </location>
</feature>
<name>A0A0V8JAS4_9BACL</name>
<organism evidence="2 3">
    <name type="scientific">Fictibacillus enclensis</name>
    <dbReference type="NCBI Taxonomy" id="1017270"/>
    <lineage>
        <taxon>Bacteria</taxon>
        <taxon>Bacillati</taxon>
        <taxon>Bacillota</taxon>
        <taxon>Bacilli</taxon>
        <taxon>Bacillales</taxon>
        <taxon>Fictibacillaceae</taxon>
        <taxon>Fictibacillus</taxon>
    </lineage>
</organism>
<dbReference type="AlphaFoldDB" id="A0A0V8JAS4"/>
<dbReference type="Proteomes" id="UP000054099">
    <property type="component" value="Unassembled WGS sequence"/>
</dbReference>
<comment type="caution">
    <text evidence="2">The sequence shown here is derived from an EMBL/GenBank/DDBJ whole genome shotgun (WGS) entry which is preliminary data.</text>
</comment>
<evidence type="ECO:0000313" key="3">
    <source>
        <dbReference type="Proteomes" id="UP000054099"/>
    </source>
</evidence>
<proteinExistence type="predicted"/>
<dbReference type="GO" id="GO:0016747">
    <property type="term" value="F:acyltransferase activity, transferring groups other than amino-acyl groups"/>
    <property type="evidence" value="ECO:0007669"/>
    <property type="project" value="InterPro"/>
</dbReference>
<dbReference type="InterPro" id="IPR016181">
    <property type="entry name" value="Acyl_CoA_acyltransferase"/>
</dbReference>
<protein>
    <recommendedName>
        <fullName evidence="1">N-acetyltransferase domain-containing protein</fullName>
    </recommendedName>
</protein>
<dbReference type="RefSeq" id="WP_061967508.1">
    <property type="nucleotide sequence ID" value="NZ_FMAV01000001.1"/>
</dbReference>
<dbReference type="SUPFAM" id="SSF55729">
    <property type="entry name" value="Acyl-CoA N-acyltransferases (Nat)"/>
    <property type="match status" value="1"/>
</dbReference>
<dbReference type="CDD" id="cd04301">
    <property type="entry name" value="NAT_SF"/>
    <property type="match status" value="1"/>
</dbReference>
<sequence length="118" mass="13603">MLIWEQSGLEKVMDELEIMNSNPFYNELFYGKGKVDPKDGKPWLGFLMVAKSCQNQGLAEKLYTECENELRKMKLHVLRLGILTGNAPALSFWSGMGFREIEIKENEGGKIHIFEKQF</sequence>
<reference evidence="2 3" key="1">
    <citation type="journal article" date="2014" name="Antonie Van Leeuwenhoek">
        <title>Fictibacillus enclensis sp. nov., isolated from marine sediment.</title>
        <authorList>
            <person name="Dastager S.G."/>
            <person name="Mawlankar R."/>
            <person name="Srinivasan K."/>
            <person name="Tang S.K."/>
            <person name="Lee J.C."/>
            <person name="Ramana V.V."/>
            <person name="Shouche Y.S."/>
        </authorList>
    </citation>
    <scope>NUCLEOTIDE SEQUENCE [LARGE SCALE GENOMIC DNA]</scope>
    <source>
        <strain evidence="2 3">NIO-1003</strain>
    </source>
</reference>
<accession>A0A0V8JAS4</accession>
<dbReference type="PROSITE" id="PS51186">
    <property type="entry name" value="GNAT"/>
    <property type="match status" value="1"/>
</dbReference>
<dbReference type="Gene3D" id="3.40.630.30">
    <property type="match status" value="1"/>
</dbReference>
<evidence type="ECO:0000313" key="2">
    <source>
        <dbReference type="EMBL" id="KSU84223.1"/>
    </source>
</evidence>
<evidence type="ECO:0000259" key="1">
    <source>
        <dbReference type="PROSITE" id="PS51186"/>
    </source>
</evidence>
<keyword evidence="3" id="KW-1185">Reference proteome</keyword>
<dbReference type="InterPro" id="IPR000182">
    <property type="entry name" value="GNAT_dom"/>
</dbReference>
<dbReference type="Pfam" id="PF00583">
    <property type="entry name" value="Acetyltransf_1"/>
    <property type="match status" value="1"/>
</dbReference>
<dbReference type="EMBL" id="LNQN01000001">
    <property type="protein sequence ID" value="KSU84223.1"/>
    <property type="molecule type" value="Genomic_DNA"/>
</dbReference>